<dbReference type="RefSeq" id="WP_151167082.1">
    <property type="nucleotide sequence ID" value="NZ_WACR01000004.1"/>
</dbReference>
<accession>A0A6N6M5G5</accession>
<protein>
    <submittedName>
        <fullName evidence="3">ORF6N domain-containing protein</fullName>
    </submittedName>
</protein>
<reference evidence="3 4" key="1">
    <citation type="submission" date="2019-09" db="EMBL/GenBank/DDBJ databases">
        <title>Genomes of Cryomorphaceae.</title>
        <authorList>
            <person name="Bowman J.P."/>
        </authorList>
    </citation>
    <scope>NUCLEOTIDE SEQUENCE [LARGE SCALE GENOMIC DNA]</scope>
    <source>
        <strain evidence="3 4">KCTC 52047</strain>
    </source>
</reference>
<feature type="region of interest" description="Disordered" evidence="1">
    <location>
        <begin position="78"/>
        <end position="97"/>
    </location>
</feature>
<dbReference type="AlphaFoldDB" id="A0A6N6M5G5"/>
<evidence type="ECO:0000256" key="1">
    <source>
        <dbReference type="SAM" id="MobiDB-lite"/>
    </source>
</evidence>
<dbReference type="EMBL" id="WACR01000004">
    <property type="protein sequence ID" value="KAB1064763.1"/>
    <property type="molecule type" value="Genomic_DNA"/>
</dbReference>
<evidence type="ECO:0000313" key="3">
    <source>
        <dbReference type="EMBL" id="KAB1064763.1"/>
    </source>
</evidence>
<gene>
    <name evidence="3" type="ORF">F3059_05245</name>
</gene>
<feature type="domain" description="KilA-N DNA-binding" evidence="2">
    <location>
        <begin position="15"/>
        <end position="122"/>
    </location>
</feature>
<sequence>MSKELAISQKQIESRIFSIRGNQVMIDRDLAEMYQVETRVLNQAVKRNLNRFPEKFRFQLTEEEFADLESQISASNSRSQIVTSKNEDQNLKSQTVTSSEHGGRRYLPYAFTEQGVAMLSAVLRSDIAVQVSIQIMDAFVEMRKFIANNSGLLQRMEGIERKQIETDQKFEQVFKALENKDNIPTQGVFFDGQIFDAYELASKIIRSATSSIVLIDNYVNDTTLTHLSKKAKGVQVHLLTKSISKQLKLDVQKANEQYGNFEAKPFTQSHDRFLIIDDKEVFHLGASLKDLGKKWFAFSKMRANSVENIMNSISELI</sequence>
<evidence type="ECO:0000259" key="2">
    <source>
        <dbReference type="Pfam" id="PF10543"/>
    </source>
</evidence>
<dbReference type="Pfam" id="PF10543">
    <property type="entry name" value="ORF6N"/>
    <property type="match status" value="1"/>
</dbReference>
<comment type="caution">
    <text evidence="3">The sequence shown here is derived from an EMBL/GenBank/DDBJ whole genome shotgun (WGS) entry which is preliminary data.</text>
</comment>
<organism evidence="3 4">
    <name type="scientific">Salibacter halophilus</name>
    <dbReference type="NCBI Taxonomy" id="1803916"/>
    <lineage>
        <taxon>Bacteria</taxon>
        <taxon>Pseudomonadati</taxon>
        <taxon>Bacteroidota</taxon>
        <taxon>Flavobacteriia</taxon>
        <taxon>Flavobacteriales</taxon>
        <taxon>Salibacteraceae</taxon>
        <taxon>Salibacter</taxon>
    </lineage>
</organism>
<dbReference type="Proteomes" id="UP000435357">
    <property type="component" value="Unassembled WGS sequence"/>
</dbReference>
<evidence type="ECO:0000313" key="4">
    <source>
        <dbReference type="Proteomes" id="UP000435357"/>
    </source>
</evidence>
<name>A0A6N6M5G5_9FLAO</name>
<keyword evidence="4" id="KW-1185">Reference proteome</keyword>
<dbReference type="OrthoDB" id="9816206at2"/>
<proteinExistence type="predicted"/>
<dbReference type="InterPro" id="IPR018873">
    <property type="entry name" value="KilA-N_DNA-bd_domain"/>
</dbReference>